<dbReference type="GO" id="GO:0003924">
    <property type="term" value="F:GTPase activity"/>
    <property type="evidence" value="ECO:0007669"/>
    <property type="project" value="InterPro"/>
</dbReference>
<keyword evidence="1" id="KW-0547">Nucleotide-binding</keyword>
<evidence type="ECO:0000313" key="2">
    <source>
        <dbReference type="EMBL" id="WMV59771.1"/>
    </source>
</evidence>
<gene>
    <name evidence="2" type="ORF">MTR67_053156</name>
</gene>
<organism evidence="2 3">
    <name type="scientific">Solanum verrucosum</name>
    <dbReference type="NCBI Taxonomy" id="315347"/>
    <lineage>
        <taxon>Eukaryota</taxon>
        <taxon>Viridiplantae</taxon>
        <taxon>Streptophyta</taxon>
        <taxon>Embryophyta</taxon>
        <taxon>Tracheophyta</taxon>
        <taxon>Spermatophyta</taxon>
        <taxon>Magnoliopsida</taxon>
        <taxon>eudicotyledons</taxon>
        <taxon>Gunneridae</taxon>
        <taxon>Pentapetalae</taxon>
        <taxon>asterids</taxon>
        <taxon>lamiids</taxon>
        <taxon>Solanales</taxon>
        <taxon>Solanaceae</taxon>
        <taxon>Solanoideae</taxon>
        <taxon>Solaneae</taxon>
        <taxon>Solanum</taxon>
    </lineage>
</organism>
<dbReference type="InterPro" id="IPR027417">
    <property type="entry name" value="P-loop_NTPase"/>
</dbReference>
<proteinExistence type="predicted"/>
<evidence type="ECO:0000313" key="3">
    <source>
        <dbReference type="Proteomes" id="UP001234989"/>
    </source>
</evidence>
<dbReference type="SUPFAM" id="SSF52540">
    <property type="entry name" value="P-loop containing nucleoside triphosphate hydrolases"/>
    <property type="match status" value="1"/>
</dbReference>
<dbReference type="PANTHER" id="PTHR47978">
    <property type="match status" value="1"/>
</dbReference>
<reference evidence="2" key="1">
    <citation type="submission" date="2023-08" db="EMBL/GenBank/DDBJ databases">
        <title>A de novo genome assembly of Solanum verrucosum Schlechtendal, a Mexican diploid species geographically isolated from the other diploid A-genome species in potato relatives.</title>
        <authorList>
            <person name="Hosaka K."/>
        </authorList>
    </citation>
    <scope>NUCLEOTIDE SEQUENCE</scope>
    <source>
        <tissue evidence="2">Young leaves</tissue>
    </source>
</reference>
<dbReference type="Pfam" id="PF00071">
    <property type="entry name" value="Ras"/>
    <property type="match status" value="1"/>
</dbReference>
<dbReference type="Proteomes" id="UP001234989">
    <property type="component" value="Chromosome 12"/>
</dbReference>
<dbReference type="SMART" id="SM00175">
    <property type="entry name" value="RAB"/>
    <property type="match status" value="1"/>
</dbReference>
<sequence length="312" mass="35391">MTKRLLLCYRRMVHLNMKRKIICKFTILQKYLNSFWNNVLACWLGKSINYRQLSHNQSFPATTTAKGMPSPPAGAEMASHGRFSENMAATCCCDHSKDSSENVVALKISLLGDNHIGKTSFLRKYVGKEKVDEGLSTKGVNQMDKTLCVKGTRISYSMWEVKGDVSGPTQIPMACKDSVAMFFMFDLTSRCTLSSVLSWHQQARQWNQTAIPVMIGTKFDDFVKLPLDLQWTIASQVNKQLKLHRIGQVEFDFVTPTQARTYAKALNAPLFFSSATYNINVNKIFKFITAKLFNLPWSLERNLTIGEPIIDF</sequence>
<dbReference type="EMBL" id="CP133623">
    <property type="protein sequence ID" value="WMV59771.1"/>
    <property type="molecule type" value="Genomic_DNA"/>
</dbReference>
<dbReference type="GO" id="GO:0005525">
    <property type="term" value="F:GTP binding"/>
    <property type="evidence" value="ECO:0007669"/>
    <property type="project" value="InterPro"/>
</dbReference>
<protein>
    <recommendedName>
        <fullName evidence="4">Septum-promoting GTP-binding protein 1</fullName>
    </recommendedName>
</protein>
<dbReference type="InterPro" id="IPR001806">
    <property type="entry name" value="Small_GTPase"/>
</dbReference>
<dbReference type="PRINTS" id="PR00449">
    <property type="entry name" value="RASTRNSFRMNG"/>
</dbReference>
<keyword evidence="3" id="KW-1185">Reference proteome</keyword>
<dbReference type="Gene3D" id="3.40.50.300">
    <property type="entry name" value="P-loop containing nucleotide triphosphate hydrolases"/>
    <property type="match status" value="1"/>
</dbReference>
<name>A0AAF0VAE4_SOLVR</name>
<evidence type="ECO:0000256" key="1">
    <source>
        <dbReference type="ARBA" id="ARBA00022741"/>
    </source>
</evidence>
<accession>A0AAF0VAE4</accession>
<evidence type="ECO:0008006" key="4">
    <source>
        <dbReference type="Google" id="ProtNLM"/>
    </source>
</evidence>
<dbReference type="AlphaFoldDB" id="A0AAF0VAE4"/>
<dbReference type="PROSITE" id="PS51419">
    <property type="entry name" value="RAB"/>
    <property type="match status" value="1"/>
</dbReference>